<organism evidence="5 6">
    <name type="scientific">Coleophoma cylindrospora</name>
    <dbReference type="NCBI Taxonomy" id="1849047"/>
    <lineage>
        <taxon>Eukaryota</taxon>
        <taxon>Fungi</taxon>
        <taxon>Dikarya</taxon>
        <taxon>Ascomycota</taxon>
        <taxon>Pezizomycotina</taxon>
        <taxon>Leotiomycetes</taxon>
        <taxon>Helotiales</taxon>
        <taxon>Dermateaceae</taxon>
        <taxon>Coleophoma</taxon>
    </lineage>
</organism>
<sequence length="77" mass="8193">MLSEELQCAFYKATAEDKSSVLDQWATRLGGWIVATGALGTGINIKGILAVVHVDCPYGLTSFMQQSGRGSRDGEVS</sequence>
<comment type="similarity">
    <text evidence="1">Belongs to the helicase family. RecQ subfamily.</text>
</comment>
<proteinExistence type="inferred from homology"/>
<dbReference type="AlphaFoldDB" id="A0A3D8SD14"/>
<dbReference type="Pfam" id="PF00271">
    <property type="entry name" value="Helicase_C"/>
    <property type="match status" value="1"/>
</dbReference>
<dbReference type="Proteomes" id="UP000256645">
    <property type="component" value="Unassembled WGS sequence"/>
</dbReference>
<evidence type="ECO:0000259" key="4">
    <source>
        <dbReference type="SMART" id="SM00490"/>
    </source>
</evidence>
<evidence type="ECO:0000256" key="1">
    <source>
        <dbReference type="ARBA" id="ARBA00005446"/>
    </source>
</evidence>
<keyword evidence="6" id="KW-1185">Reference proteome</keyword>
<dbReference type="InterPro" id="IPR001650">
    <property type="entry name" value="Helicase_C-like"/>
</dbReference>
<dbReference type="PANTHER" id="PTHR13710">
    <property type="entry name" value="DNA HELICASE RECQ FAMILY MEMBER"/>
    <property type="match status" value="1"/>
</dbReference>
<dbReference type="GO" id="GO:0005737">
    <property type="term" value="C:cytoplasm"/>
    <property type="evidence" value="ECO:0007669"/>
    <property type="project" value="TreeGrafter"/>
</dbReference>
<dbReference type="EMBL" id="PDLM01000002">
    <property type="protein sequence ID" value="RDW84227.1"/>
    <property type="molecule type" value="Genomic_DNA"/>
</dbReference>
<dbReference type="GO" id="GO:0005694">
    <property type="term" value="C:chromosome"/>
    <property type="evidence" value="ECO:0007669"/>
    <property type="project" value="TreeGrafter"/>
</dbReference>
<evidence type="ECO:0000256" key="3">
    <source>
        <dbReference type="ARBA" id="ARBA00034808"/>
    </source>
</evidence>
<feature type="domain" description="Helicase C-terminal" evidence="4">
    <location>
        <begin position="4"/>
        <end position="74"/>
    </location>
</feature>
<dbReference type="GO" id="GO:0009378">
    <property type="term" value="F:four-way junction helicase activity"/>
    <property type="evidence" value="ECO:0007669"/>
    <property type="project" value="TreeGrafter"/>
</dbReference>
<dbReference type="STRING" id="1849047.A0A3D8SD14"/>
<gene>
    <name evidence="5" type="ORF">BP6252_01817</name>
</gene>
<accession>A0A3D8SD14</accession>
<comment type="caution">
    <text evidence="5">The sequence shown here is derived from an EMBL/GenBank/DDBJ whole genome shotgun (WGS) entry which is preliminary data.</text>
</comment>
<name>A0A3D8SD14_9HELO</name>
<reference evidence="5 6" key="1">
    <citation type="journal article" date="2018" name="IMA Fungus">
        <title>IMA Genome-F 9: Draft genome sequence of Annulohypoxylon stygium, Aspergillus mulundensis, Berkeleyomyces basicola (syn. Thielaviopsis basicola), Ceratocystis smalleyi, two Cercospora beticola strains, Coleophoma cylindrospora, Fusarium fracticaudum, Phialophora cf. hyalina, and Morchella septimelata.</title>
        <authorList>
            <person name="Wingfield B.D."/>
            <person name="Bills G.F."/>
            <person name="Dong Y."/>
            <person name="Huang W."/>
            <person name="Nel W.J."/>
            <person name="Swalarsk-Parry B.S."/>
            <person name="Vaghefi N."/>
            <person name="Wilken P.M."/>
            <person name="An Z."/>
            <person name="de Beer Z.W."/>
            <person name="De Vos L."/>
            <person name="Chen L."/>
            <person name="Duong T.A."/>
            <person name="Gao Y."/>
            <person name="Hammerbacher A."/>
            <person name="Kikkert J.R."/>
            <person name="Li Y."/>
            <person name="Li H."/>
            <person name="Li K."/>
            <person name="Li Q."/>
            <person name="Liu X."/>
            <person name="Ma X."/>
            <person name="Naidoo K."/>
            <person name="Pethybridge S.J."/>
            <person name="Sun J."/>
            <person name="Steenkamp E.T."/>
            <person name="van der Nest M.A."/>
            <person name="van Wyk S."/>
            <person name="Wingfield M.J."/>
            <person name="Xiong C."/>
            <person name="Yue Q."/>
            <person name="Zhang X."/>
        </authorList>
    </citation>
    <scope>NUCLEOTIDE SEQUENCE [LARGE SCALE GENOMIC DNA]</scope>
    <source>
        <strain evidence="5 6">BP6252</strain>
    </source>
</reference>
<dbReference type="GO" id="GO:0043138">
    <property type="term" value="F:3'-5' DNA helicase activity"/>
    <property type="evidence" value="ECO:0007669"/>
    <property type="project" value="UniProtKB-EC"/>
</dbReference>
<evidence type="ECO:0000313" key="5">
    <source>
        <dbReference type="EMBL" id="RDW84227.1"/>
    </source>
</evidence>
<evidence type="ECO:0000313" key="6">
    <source>
        <dbReference type="Proteomes" id="UP000256645"/>
    </source>
</evidence>
<dbReference type="OrthoDB" id="3522001at2759"/>
<dbReference type="EC" id="5.6.2.4" evidence="3"/>
<dbReference type="GO" id="GO:0000724">
    <property type="term" value="P:double-strand break repair via homologous recombination"/>
    <property type="evidence" value="ECO:0007669"/>
    <property type="project" value="TreeGrafter"/>
</dbReference>
<protein>
    <recommendedName>
        <fullName evidence="3">DNA 3'-5' helicase</fullName>
        <ecNumber evidence="3">5.6.2.4</ecNumber>
    </recommendedName>
</protein>
<dbReference type="PANTHER" id="PTHR13710:SF154">
    <property type="entry name" value="RECQ HELICASE, PUTATIVE (AFU_ORTHOLOGUE AFUA_6G14720)-RELATED"/>
    <property type="match status" value="1"/>
</dbReference>
<dbReference type="InterPro" id="IPR027417">
    <property type="entry name" value="P-loop_NTPase"/>
</dbReference>
<dbReference type="Gene3D" id="3.40.50.300">
    <property type="entry name" value="P-loop containing nucleotide triphosphate hydrolases"/>
    <property type="match status" value="1"/>
</dbReference>
<evidence type="ECO:0000256" key="2">
    <source>
        <dbReference type="ARBA" id="ARBA00034617"/>
    </source>
</evidence>
<comment type="catalytic activity">
    <reaction evidence="2">
        <text>Couples ATP hydrolysis with the unwinding of duplex DNA by translocating in the 3'-5' direction.</text>
        <dbReference type="EC" id="5.6.2.4"/>
    </reaction>
</comment>
<dbReference type="SMART" id="SM00490">
    <property type="entry name" value="HELICc"/>
    <property type="match status" value="1"/>
</dbReference>
<dbReference type="SUPFAM" id="SSF52540">
    <property type="entry name" value="P-loop containing nucleoside triphosphate hydrolases"/>
    <property type="match status" value="1"/>
</dbReference>